<sequence>MSAEKRLIGRNVSFNRQRARKGELTAAAVICLSLMIGLCGRAEAADTLRLGVQKTGTFAWELAVIKAEKLDAKANLDLVVTELASTEAGKIALLGGSVDLIISDWLWVARERGLETNLVFYPYSTALGALMVPGDSAAQKLDDLRGKTLGVAGGPIDKSWLLLRALAQRGGLDLKARARVVFGAPALLYEKAVAGELDANLTFWNYAVALESRGFRRLIGMDEVERSLGAKGPLAMTGYVFDESLAKTHGDALARFFQVAHQARERLASSDADWQRIGKELGVTDPKELALYRQRYVDGFPKRSVADEEADAATLYAIVREIGGPELVGAATTLNPGVFYKGAGERTPADR</sequence>
<gene>
    <name evidence="2" type="ordered locus">Msil_0012</name>
</gene>
<dbReference type="RefSeq" id="WP_012589066.1">
    <property type="nucleotide sequence ID" value="NC_011666.1"/>
</dbReference>
<name>B8EJJ3_METSB</name>
<dbReference type="Gene3D" id="3.40.190.10">
    <property type="entry name" value="Periplasmic binding protein-like II"/>
    <property type="match status" value="2"/>
</dbReference>
<dbReference type="PANTHER" id="PTHR30024:SF48">
    <property type="entry name" value="ABC TRANSPORTER SUBSTRATE-BINDING PROTEIN"/>
    <property type="match status" value="1"/>
</dbReference>
<organism evidence="2 3">
    <name type="scientific">Methylocella silvestris (strain DSM 15510 / CIP 108128 / LMG 27833 / NCIMB 13906 / BL2)</name>
    <dbReference type="NCBI Taxonomy" id="395965"/>
    <lineage>
        <taxon>Bacteria</taxon>
        <taxon>Pseudomonadati</taxon>
        <taxon>Pseudomonadota</taxon>
        <taxon>Alphaproteobacteria</taxon>
        <taxon>Hyphomicrobiales</taxon>
        <taxon>Beijerinckiaceae</taxon>
        <taxon>Methylocella</taxon>
    </lineage>
</organism>
<dbReference type="eggNOG" id="COG0715">
    <property type="taxonomic scope" value="Bacteria"/>
</dbReference>
<evidence type="ECO:0000259" key="1">
    <source>
        <dbReference type="Pfam" id="PF09084"/>
    </source>
</evidence>
<reference evidence="2 3" key="1">
    <citation type="journal article" date="2010" name="J. Bacteriol.">
        <title>Complete genome sequence of the aerobic facultative methanotroph Methylocella silvestris BL2.</title>
        <authorList>
            <person name="Chen Y."/>
            <person name="Crombie A."/>
            <person name="Rahman M.T."/>
            <person name="Dedysh S.N."/>
            <person name="Liesack W."/>
            <person name="Stott M.B."/>
            <person name="Alam M."/>
            <person name="Theisen A.R."/>
            <person name="Murrell J.C."/>
            <person name="Dunfield P.F."/>
        </authorList>
    </citation>
    <scope>NUCLEOTIDE SEQUENCE [LARGE SCALE GENOMIC DNA]</scope>
    <source>
        <strain evidence="3">DSM 15510 / CIP 108128 / LMG 27833 / NCIMB 13906 / BL2</strain>
    </source>
</reference>
<dbReference type="SUPFAM" id="SSF53850">
    <property type="entry name" value="Periplasmic binding protein-like II"/>
    <property type="match status" value="1"/>
</dbReference>
<evidence type="ECO:0000313" key="2">
    <source>
        <dbReference type="EMBL" id="ACK48996.1"/>
    </source>
</evidence>
<dbReference type="STRING" id="395965.Msil_0012"/>
<accession>B8EJJ3</accession>
<dbReference type="KEGG" id="msl:Msil_0012"/>
<dbReference type="InterPro" id="IPR015168">
    <property type="entry name" value="SsuA/THI5"/>
</dbReference>
<dbReference type="PANTHER" id="PTHR30024">
    <property type="entry name" value="ALIPHATIC SULFONATES-BINDING PROTEIN-RELATED"/>
    <property type="match status" value="1"/>
</dbReference>
<dbReference type="AlphaFoldDB" id="B8EJJ3"/>
<protein>
    <submittedName>
        <fullName evidence="2">ABC transporter substrate-binding protein</fullName>
    </submittedName>
</protein>
<feature type="domain" description="SsuA/THI5-like" evidence="1">
    <location>
        <begin position="73"/>
        <end position="264"/>
    </location>
</feature>
<evidence type="ECO:0000313" key="3">
    <source>
        <dbReference type="Proteomes" id="UP000002257"/>
    </source>
</evidence>
<dbReference type="Pfam" id="PF09084">
    <property type="entry name" value="NMT1"/>
    <property type="match status" value="1"/>
</dbReference>
<dbReference type="Proteomes" id="UP000002257">
    <property type="component" value="Chromosome"/>
</dbReference>
<proteinExistence type="predicted"/>
<dbReference type="HOGENOM" id="CLU_074574_0_0_5"/>
<keyword evidence="3" id="KW-1185">Reference proteome</keyword>
<dbReference type="EMBL" id="CP001280">
    <property type="protein sequence ID" value="ACK48996.1"/>
    <property type="molecule type" value="Genomic_DNA"/>
</dbReference>